<keyword evidence="1" id="KW-0472">Membrane</keyword>
<evidence type="ECO:0000259" key="2">
    <source>
        <dbReference type="Pfam" id="PF04608"/>
    </source>
</evidence>
<accession>A0A161KGC7</accession>
<keyword evidence="1" id="KW-1133">Transmembrane helix</keyword>
<name>A0A161KGC7_9ZZZZ</name>
<dbReference type="GO" id="GO:0006629">
    <property type="term" value="P:lipid metabolic process"/>
    <property type="evidence" value="ECO:0007669"/>
    <property type="project" value="InterPro"/>
</dbReference>
<dbReference type="PANTHER" id="PTHR36305">
    <property type="entry name" value="PHOSPHATIDYLGLYCEROPHOSPHATASE A"/>
    <property type="match status" value="1"/>
</dbReference>
<feature type="domain" description="YutG/PgpA" evidence="2">
    <location>
        <begin position="12"/>
        <end position="149"/>
    </location>
</feature>
<dbReference type="CDD" id="cd06971">
    <property type="entry name" value="PgpA"/>
    <property type="match status" value="1"/>
</dbReference>
<dbReference type="EC" id="3.1.3.27" evidence="3"/>
<dbReference type="GO" id="GO:0008962">
    <property type="term" value="F:phosphatidylglycerophosphatase activity"/>
    <property type="evidence" value="ECO:0007669"/>
    <property type="project" value="UniProtKB-EC"/>
</dbReference>
<dbReference type="EMBL" id="CZRL01000059">
    <property type="protein sequence ID" value="CUS51336.1"/>
    <property type="molecule type" value="Genomic_DNA"/>
</dbReference>
<organism evidence="3">
    <name type="scientific">hydrothermal vent metagenome</name>
    <dbReference type="NCBI Taxonomy" id="652676"/>
    <lineage>
        <taxon>unclassified sequences</taxon>
        <taxon>metagenomes</taxon>
        <taxon>ecological metagenomes</taxon>
    </lineage>
</organism>
<dbReference type="Pfam" id="PF04608">
    <property type="entry name" value="PgpA"/>
    <property type="match status" value="1"/>
</dbReference>
<dbReference type="AlphaFoldDB" id="A0A161KGC7"/>
<evidence type="ECO:0000313" key="3">
    <source>
        <dbReference type="EMBL" id="CUS51336.1"/>
    </source>
</evidence>
<keyword evidence="3" id="KW-0378">Hydrolase</keyword>
<dbReference type="PIRSF" id="PIRSF006162">
    <property type="entry name" value="PgpA"/>
    <property type="match status" value="1"/>
</dbReference>
<proteinExistence type="predicted"/>
<protein>
    <submittedName>
        <fullName evidence="3">Phosphatidylglycerophosphatase A</fullName>
        <ecNumber evidence="3">3.1.3.27</ecNumber>
    </submittedName>
</protein>
<dbReference type="PANTHER" id="PTHR36305:SF1">
    <property type="entry name" value="PHOSPHATIDYLGLYCEROPHOSPHATASE A"/>
    <property type="match status" value="1"/>
</dbReference>
<reference evidence="3" key="1">
    <citation type="submission" date="2015-10" db="EMBL/GenBank/DDBJ databases">
        <authorList>
            <person name="Gilbert D.G."/>
        </authorList>
    </citation>
    <scope>NUCLEOTIDE SEQUENCE</scope>
</reference>
<keyword evidence="1" id="KW-0812">Transmembrane</keyword>
<gene>
    <name evidence="3" type="ORF">MGWOODY_XGa352</name>
</gene>
<feature type="transmembrane region" description="Helical" evidence="1">
    <location>
        <begin position="47"/>
        <end position="66"/>
    </location>
</feature>
<feature type="transmembrane region" description="Helical" evidence="1">
    <location>
        <begin position="86"/>
        <end position="107"/>
    </location>
</feature>
<dbReference type="SUPFAM" id="SSF101307">
    <property type="entry name" value="YutG-like"/>
    <property type="match status" value="1"/>
</dbReference>
<sequence>MSELHDRVAVLLARGFGVGCSPVAPGTVGTAVAVPLVCLQLVLSTEVFLVFVLIFVLGAVYVASVAEKQMDGTDDPSIVVDEMAGFLIAMAYVPLTVWSMLAGFVLFRALDIFKPPPVNTVERKFSGGLGIVGDDLVAGLMTNVLLQLAIRSNIFSWH</sequence>
<evidence type="ECO:0000256" key="1">
    <source>
        <dbReference type="SAM" id="Phobius"/>
    </source>
</evidence>
<dbReference type="InterPro" id="IPR026037">
    <property type="entry name" value="PgpA"/>
</dbReference>
<dbReference type="InterPro" id="IPR007686">
    <property type="entry name" value="YutG/PgpA"/>
</dbReference>
<dbReference type="InterPro" id="IPR036681">
    <property type="entry name" value="PgpA-like_sf"/>
</dbReference>